<dbReference type="AlphaFoldDB" id="A0A6B2QW79"/>
<dbReference type="PANTHER" id="PTHR43861">
    <property type="entry name" value="TRANS-ACONITATE 2-METHYLTRANSFERASE-RELATED"/>
    <property type="match status" value="1"/>
</dbReference>
<dbReference type="EMBL" id="JAAGRN010000002">
    <property type="protein sequence ID" value="NDY82203.1"/>
    <property type="molecule type" value="Genomic_DNA"/>
</dbReference>
<dbReference type="InterPro" id="IPR029063">
    <property type="entry name" value="SAM-dependent_MTases_sf"/>
</dbReference>
<protein>
    <submittedName>
        <fullName evidence="4">Class I SAM-dependent methyltransferase</fullName>
    </submittedName>
</protein>
<feature type="chain" id="PRO_5025658018" evidence="2">
    <location>
        <begin position="28"/>
        <end position="220"/>
    </location>
</feature>
<sequence>MFNKTTTMLCRIIILAMLSLVIGKVCAQTPHTHQHSFSNASQWAQVFDDPERDKWQQPHQVIQALEIKPDSIVADIGSGTGYFATRLAHMVPQGAIYGVDAEPEMVNFLKERAEKLGLKNLYSIQGSAESPRLPKKVDLILFVDVYHHIEKRIGYLKAVRSSLNDGGRIAVIDFRQDSPIGPPVKDRFSSSQVVEEFKQAGFSLIKENEFLPNQYFLIFK</sequence>
<dbReference type="CDD" id="cd02440">
    <property type="entry name" value="AdoMet_MTases"/>
    <property type="match status" value="1"/>
</dbReference>
<dbReference type="Pfam" id="PF13847">
    <property type="entry name" value="Methyltransf_31"/>
    <property type="match status" value="1"/>
</dbReference>
<proteinExistence type="predicted"/>
<dbReference type="InterPro" id="IPR025714">
    <property type="entry name" value="Methyltranfer_dom"/>
</dbReference>
<name>A0A6B2QW79_9BURK</name>
<gene>
    <name evidence="4" type="ORF">G3I67_03060</name>
</gene>
<reference evidence="4" key="1">
    <citation type="submission" date="2020-02" db="EMBL/GenBank/DDBJ databases">
        <authorList>
            <person name="Chen W.-M."/>
        </authorList>
    </citation>
    <scope>NUCLEOTIDE SEQUENCE</scope>
    <source>
        <strain evidence="4">NBD-18</strain>
    </source>
</reference>
<organism evidence="4">
    <name type="scientific">Sheuella amnicola</name>
    <dbReference type="NCBI Taxonomy" id="2707330"/>
    <lineage>
        <taxon>Bacteria</taxon>
        <taxon>Pseudomonadati</taxon>
        <taxon>Pseudomonadota</taxon>
        <taxon>Betaproteobacteria</taxon>
        <taxon>Burkholderiales</taxon>
        <taxon>Alcaligenaceae</taxon>
        <taxon>Sheuella</taxon>
    </lineage>
</organism>
<evidence type="ECO:0000256" key="2">
    <source>
        <dbReference type="SAM" id="SignalP"/>
    </source>
</evidence>
<feature type="domain" description="Methyltransferase" evidence="3">
    <location>
        <begin position="69"/>
        <end position="188"/>
    </location>
</feature>
<dbReference type="Gene3D" id="3.40.50.150">
    <property type="entry name" value="Vaccinia Virus protein VP39"/>
    <property type="match status" value="1"/>
</dbReference>
<accession>A0A6B2QW79</accession>
<feature type="signal peptide" evidence="2">
    <location>
        <begin position="1"/>
        <end position="27"/>
    </location>
</feature>
<dbReference type="GO" id="GO:0008168">
    <property type="term" value="F:methyltransferase activity"/>
    <property type="evidence" value="ECO:0007669"/>
    <property type="project" value="UniProtKB-KW"/>
</dbReference>
<dbReference type="GO" id="GO:0032259">
    <property type="term" value="P:methylation"/>
    <property type="evidence" value="ECO:0007669"/>
    <property type="project" value="UniProtKB-KW"/>
</dbReference>
<keyword evidence="1 4" id="KW-0808">Transferase</keyword>
<keyword evidence="4" id="KW-0489">Methyltransferase</keyword>
<evidence type="ECO:0000313" key="4">
    <source>
        <dbReference type="EMBL" id="NDY82203.1"/>
    </source>
</evidence>
<dbReference type="PANTHER" id="PTHR43861:SF3">
    <property type="entry name" value="PUTATIVE (AFU_ORTHOLOGUE AFUA_2G14390)-RELATED"/>
    <property type="match status" value="1"/>
</dbReference>
<dbReference type="RefSeq" id="WP_163651524.1">
    <property type="nucleotide sequence ID" value="NZ_JAAGRN010000002.1"/>
</dbReference>
<keyword evidence="2" id="KW-0732">Signal</keyword>
<evidence type="ECO:0000256" key="1">
    <source>
        <dbReference type="ARBA" id="ARBA00022679"/>
    </source>
</evidence>
<evidence type="ECO:0000259" key="3">
    <source>
        <dbReference type="Pfam" id="PF13847"/>
    </source>
</evidence>
<comment type="caution">
    <text evidence="4">The sequence shown here is derived from an EMBL/GenBank/DDBJ whole genome shotgun (WGS) entry which is preliminary data.</text>
</comment>
<dbReference type="SUPFAM" id="SSF53335">
    <property type="entry name" value="S-adenosyl-L-methionine-dependent methyltransferases"/>
    <property type="match status" value="1"/>
</dbReference>